<sequence length="88" mass="9418">MYVIGRLAPDHPSGCVYWDGWTKVEGGPDIPTFSIGEAGRHEDVRVFGSADIAAGLALWLNTSPALKRNPLAPLWRAMPIPAEFGSAA</sequence>
<dbReference type="Proteomes" id="UP000433050">
    <property type="component" value="Unassembled WGS sequence"/>
</dbReference>
<organism evidence="1 2">
    <name type="scientific">Starkeya nomas</name>
    <dbReference type="NCBI Taxonomy" id="2666134"/>
    <lineage>
        <taxon>Bacteria</taxon>
        <taxon>Pseudomonadati</taxon>
        <taxon>Pseudomonadota</taxon>
        <taxon>Alphaproteobacteria</taxon>
        <taxon>Hyphomicrobiales</taxon>
        <taxon>Xanthobacteraceae</taxon>
        <taxon>Starkeya</taxon>
    </lineage>
</organism>
<reference evidence="1 2" key="1">
    <citation type="submission" date="2019-12" db="EMBL/GenBank/DDBJ databases">
        <authorList>
            <person name="Reyes-Prieto M."/>
        </authorList>
    </citation>
    <scope>NUCLEOTIDE SEQUENCE [LARGE SCALE GENOMIC DNA]</scope>
    <source>
        <strain evidence="1">HF14-78462</strain>
    </source>
</reference>
<evidence type="ECO:0000313" key="2">
    <source>
        <dbReference type="Proteomes" id="UP000433050"/>
    </source>
</evidence>
<proteinExistence type="predicted"/>
<accession>A0A5S9R420</accession>
<gene>
    <name evidence="1" type="ORF">STARVERO_04382</name>
</gene>
<evidence type="ECO:0000313" key="1">
    <source>
        <dbReference type="EMBL" id="CAA0128949.1"/>
    </source>
</evidence>
<dbReference type="AlphaFoldDB" id="A0A5S9R420"/>
<keyword evidence="2" id="KW-1185">Reference proteome</keyword>
<name>A0A5S9R420_9HYPH</name>
<dbReference type="EMBL" id="CACSAS010000017">
    <property type="protein sequence ID" value="CAA0128949.1"/>
    <property type="molecule type" value="Genomic_DNA"/>
</dbReference>
<protein>
    <submittedName>
        <fullName evidence="1">Uncharacterized protein</fullName>
    </submittedName>
</protein>